<sequence>MKKFLLLIFSIGLISTAQAQFGIRAGLNSTTFSDTNFDSRLGFHVGGYYKLKAGLVAIEPGIQFSQKGYKGTDVQSGDDVNERLNYIDIPVLVRVNIIPAVNIFAGPQGSLLISRNYELGNSSSTSTEVVKGYDIGAVLGVGVNLPLGFNIQGSYDLGISDLNYFDTDVKNRGFKLSIGKDF</sequence>
<evidence type="ECO:0000313" key="3">
    <source>
        <dbReference type="EMBL" id="MBN7817812.1"/>
    </source>
</evidence>
<protein>
    <submittedName>
        <fullName evidence="3">PorT family protein</fullName>
    </submittedName>
</protein>
<proteinExistence type="predicted"/>
<dbReference type="EMBL" id="JAFKCU010000007">
    <property type="protein sequence ID" value="MBN7817812.1"/>
    <property type="molecule type" value="Genomic_DNA"/>
</dbReference>
<organism evidence="3 4">
    <name type="scientific">Algoriphagus pacificus</name>
    <dbReference type="NCBI Taxonomy" id="2811234"/>
    <lineage>
        <taxon>Bacteria</taxon>
        <taxon>Pseudomonadati</taxon>
        <taxon>Bacteroidota</taxon>
        <taxon>Cytophagia</taxon>
        <taxon>Cytophagales</taxon>
        <taxon>Cyclobacteriaceae</taxon>
        <taxon>Algoriphagus</taxon>
    </lineage>
</organism>
<accession>A0ABS3CL39</accession>
<dbReference type="Pfam" id="PF13568">
    <property type="entry name" value="OMP_b-brl_2"/>
    <property type="match status" value="1"/>
</dbReference>
<feature type="signal peptide" evidence="1">
    <location>
        <begin position="1"/>
        <end position="19"/>
    </location>
</feature>
<dbReference type="Proteomes" id="UP000664480">
    <property type="component" value="Unassembled WGS sequence"/>
</dbReference>
<comment type="caution">
    <text evidence="3">The sequence shown here is derived from an EMBL/GenBank/DDBJ whole genome shotgun (WGS) entry which is preliminary data.</text>
</comment>
<evidence type="ECO:0000313" key="4">
    <source>
        <dbReference type="Proteomes" id="UP000664480"/>
    </source>
</evidence>
<gene>
    <name evidence="3" type="ORF">J0A69_20385</name>
</gene>
<evidence type="ECO:0000259" key="2">
    <source>
        <dbReference type="Pfam" id="PF13568"/>
    </source>
</evidence>
<keyword evidence="1" id="KW-0732">Signal</keyword>
<feature type="domain" description="Outer membrane protein beta-barrel" evidence="2">
    <location>
        <begin position="19"/>
        <end position="162"/>
    </location>
</feature>
<dbReference type="RefSeq" id="WP_206588480.1">
    <property type="nucleotide sequence ID" value="NZ_JAFKCU010000007.1"/>
</dbReference>
<reference evidence="3 4" key="1">
    <citation type="submission" date="2021-03" db="EMBL/GenBank/DDBJ databases">
        <title>novel species isolated from a fishpond in China.</title>
        <authorList>
            <person name="Lu H."/>
            <person name="Cai Z."/>
        </authorList>
    </citation>
    <scope>NUCLEOTIDE SEQUENCE [LARGE SCALE GENOMIC DNA]</scope>
    <source>
        <strain evidence="3 4">YJ13C</strain>
    </source>
</reference>
<feature type="chain" id="PRO_5046031336" evidence="1">
    <location>
        <begin position="20"/>
        <end position="182"/>
    </location>
</feature>
<evidence type="ECO:0000256" key="1">
    <source>
        <dbReference type="SAM" id="SignalP"/>
    </source>
</evidence>
<name>A0ABS3CL39_9BACT</name>
<dbReference type="InterPro" id="IPR025665">
    <property type="entry name" value="Beta-barrel_OMP_2"/>
</dbReference>
<keyword evidence="4" id="KW-1185">Reference proteome</keyword>